<dbReference type="AlphaFoldDB" id="A0A6L2MR74"/>
<gene>
    <name evidence="1" type="ORF">Tci_048436</name>
</gene>
<accession>A0A6L2MR74</accession>
<evidence type="ECO:0000313" key="1">
    <source>
        <dbReference type="EMBL" id="GEU76458.1"/>
    </source>
</evidence>
<sequence length="306" mass="34409">MTTLAEFMIIAGADNRPPMTKKYEELSVAEKHQVNCDLKATNIVLQGLPLNVYAIVNHKKVAKEICDRVKLLMKGTKFSLQEKDCLAVPMFTQGDDQIFCLNKAMALLTAVASSRVMLLFLREIVKEDIQGLLDIIIVKDLDAYDSDCDDVSHAKAVLVANLSNYGSDIITEKAQRIKPTLYDGSVISSQHVVIPVIDDEETLILKEVSRSKIVAKQHDPIYKENKVHTTPINYVKLNRMSKDFGKRFVPQQELSAEQAIWLQTSNLKTNQSDISPVKIKAPRELPKRVRNCSGDVRVYGVVWGKR</sequence>
<reference evidence="1" key="1">
    <citation type="journal article" date="2019" name="Sci. Rep.">
        <title>Draft genome of Tanacetum cinerariifolium, the natural source of mosquito coil.</title>
        <authorList>
            <person name="Yamashiro T."/>
            <person name="Shiraishi A."/>
            <person name="Satake H."/>
            <person name="Nakayama K."/>
        </authorList>
    </citation>
    <scope>NUCLEOTIDE SEQUENCE</scope>
</reference>
<organism evidence="1">
    <name type="scientific">Tanacetum cinerariifolium</name>
    <name type="common">Dalmatian daisy</name>
    <name type="synonym">Chrysanthemum cinerariifolium</name>
    <dbReference type="NCBI Taxonomy" id="118510"/>
    <lineage>
        <taxon>Eukaryota</taxon>
        <taxon>Viridiplantae</taxon>
        <taxon>Streptophyta</taxon>
        <taxon>Embryophyta</taxon>
        <taxon>Tracheophyta</taxon>
        <taxon>Spermatophyta</taxon>
        <taxon>Magnoliopsida</taxon>
        <taxon>eudicotyledons</taxon>
        <taxon>Gunneridae</taxon>
        <taxon>Pentapetalae</taxon>
        <taxon>asterids</taxon>
        <taxon>campanulids</taxon>
        <taxon>Asterales</taxon>
        <taxon>Asteraceae</taxon>
        <taxon>Asteroideae</taxon>
        <taxon>Anthemideae</taxon>
        <taxon>Anthemidinae</taxon>
        <taxon>Tanacetum</taxon>
    </lineage>
</organism>
<comment type="caution">
    <text evidence="1">The sequence shown here is derived from an EMBL/GenBank/DDBJ whole genome shotgun (WGS) entry which is preliminary data.</text>
</comment>
<protein>
    <submittedName>
        <fullName evidence="1">Uncharacterized protein</fullName>
    </submittedName>
</protein>
<proteinExistence type="predicted"/>
<name>A0A6L2MR74_TANCI</name>
<dbReference type="EMBL" id="BKCJ010007284">
    <property type="protein sequence ID" value="GEU76458.1"/>
    <property type="molecule type" value="Genomic_DNA"/>
</dbReference>